<protein>
    <recommendedName>
        <fullName evidence="11">Four-carbon acid sugar kinase family protein</fullName>
    </recommendedName>
</protein>
<organism evidence="9 10">
    <name type="scientific">Roseivivax marinus</name>
    <dbReference type="NCBI Taxonomy" id="1379903"/>
    <lineage>
        <taxon>Bacteria</taxon>
        <taxon>Pseudomonadati</taxon>
        <taxon>Pseudomonadota</taxon>
        <taxon>Alphaproteobacteria</taxon>
        <taxon>Rhodobacterales</taxon>
        <taxon>Roseobacteraceae</taxon>
        <taxon>Roseivivax</taxon>
    </lineage>
</organism>
<dbReference type="STRING" id="1379903.ATO8_19069"/>
<keyword evidence="3" id="KW-0547">Nucleotide-binding</keyword>
<dbReference type="eggNOG" id="COG3395">
    <property type="taxonomic scope" value="Bacteria"/>
</dbReference>
<name>W4HGC6_9RHOB</name>
<evidence type="ECO:0008006" key="11">
    <source>
        <dbReference type="Google" id="ProtNLM"/>
    </source>
</evidence>
<evidence type="ECO:0000259" key="7">
    <source>
        <dbReference type="Pfam" id="PF07005"/>
    </source>
</evidence>
<keyword evidence="10" id="KW-1185">Reference proteome</keyword>
<dbReference type="InterPro" id="IPR031475">
    <property type="entry name" value="NBD_C"/>
</dbReference>
<evidence type="ECO:0000256" key="3">
    <source>
        <dbReference type="ARBA" id="ARBA00022741"/>
    </source>
</evidence>
<proteinExistence type="inferred from homology"/>
<comment type="caution">
    <text evidence="9">The sequence shown here is derived from an EMBL/GenBank/DDBJ whole genome shotgun (WGS) entry which is preliminary data.</text>
</comment>
<keyword evidence="6" id="KW-0119">Carbohydrate metabolism</keyword>
<evidence type="ECO:0000256" key="6">
    <source>
        <dbReference type="ARBA" id="ARBA00023277"/>
    </source>
</evidence>
<dbReference type="Proteomes" id="UP000019063">
    <property type="component" value="Unassembled WGS sequence"/>
</dbReference>
<dbReference type="Pfam" id="PF17042">
    <property type="entry name" value="NBD_C"/>
    <property type="match status" value="1"/>
</dbReference>
<dbReference type="SUPFAM" id="SSF142764">
    <property type="entry name" value="YgbK-like"/>
    <property type="match status" value="1"/>
</dbReference>
<keyword evidence="4" id="KW-0418">Kinase</keyword>
<dbReference type="Gene3D" id="3.40.980.20">
    <property type="entry name" value="Four-carbon acid sugar kinase, nucleotide binding domain"/>
    <property type="match status" value="1"/>
</dbReference>
<accession>W4HGC6</accession>
<evidence type="ECO:0000313" key="9">
    <source>
        <dbReference type="EMBL" id="ETW11040.1"/>
    </source>
</evidence>
<reference evidence="9 10" key="1">
    <citation type="journal article" date="2014" name="Antonie Van Leeuwenhoek">
        <title>Roseivivax atlanticus sp. nov., isolated from surface seawater of the Atlantic Ocean.</title>
        <authorList>
            <person name="Li G."/>
            <person name="Lai Q."/>
            <person name="Liu X."/>
            <person name="Sun F."/>
            <person name="Shao Z."/>
        </authorList>
    </citation>
    <scope>NUCLEOTIDE SEQUENCE [LARGE SCALE GENOMIC DNA]</scope>
    <source>
        <strain evidence="9 10">22II-s10s</strain>
    </source>
</reference>
<dbReference type="EMBL" id="AQQW01000017">
    <property type="protein sequence ID" value="ETW11040.1"/>
    <property type="molecule type" value="Genomic_DNA"/>
</dbReference>
<dbReference type="Gene3D" id="3.40.50.10840">
    <property type="entry name" value="Putative sugar-binding, N-terminal domain"/>
    <property type="match status" value="1"/>
</dbReference>
<evidence type="ECO:0000256" key="2">
    <source>
        <dbReference type="ARBA" id="ARBA00022679"/>
    </source>
</evidence>
<dbReference type="InterPro" id="IPR042213">
    <property type="entry name" value="NBD_C_sf"/>
</dbReference>
<keyword evidence="2" id="KW-0808">Transferase</keyword>
<feature type="domain" description="Four-carbon acid sugar kinase N-terminal" evidence="7">
    <location>
        <begin position="5"/>
        <end position="129"/>
    </location>
</feature>
<sequence length="355" mass="35554">MIRAIIISDDLTGALDSAAAFAARGCVTRVALSPEALDDGVDPDVDVLAVSTNSREAAAETACDAVAAVRAGLDRLGARAASAVMFKKIDSRLKGHVAVEAGALRHASQPVLVCPAIPRLGRFVSAGAVTGAGVAEPLPVAPACAGLSADIPDAGDDAALDRIVARAASGTLFVGAAGLAEALARRIAPGHEPVPPRLPAPALLAVGSRDPVSLEQLEGLSCIAAPNGAVPADLGPDDRPCRIVQMTQGDTTIPGAEAGAAFADGIGGHVRAARPATLIACGGESAAAVLRGLGVRWLALEGEALPGVPVARTRGLDPELTVVTKSGGFGARDTFTRLIEMLAMPEAATKRGAMP</sequence>
<dbReference type="AlphaFoldDB" id="W4HGC6"/>
<dbReference type="InterPro" id="IPR037051">
    <property type="entry name" value="4-carb_acid_sugar_kinase_N_sf"/>
</dbReference>
<dbReference type="GO" id="GO:0016301">
    <property type="term" value="F:kinase activity"/>
    <property type="evidence" value="ECO:0007669"/>
    <property type="project" value="UniProtKB-KW"/>
</dbReference>
<feature type="domain" description="Four-carbon acid sugar kinase nucleotide binding" evidence="8">
    <location>
        <begin position="255"/>
        <end position="335"/>
    </location>
</feature>
<gene>
    <name evidence="9" type="ORF">ATO8_19069</name>
</gene>
<dbReference type="PATRIC" id="fig|1317118.6.peg.3910"/>
<dbReference type="Pfam" id="PF07005">
    <property type="entry name" value="SBD_N"/>
    <property type="match status" value="1"/>
</dbReference>
<evidence type="ECO:0000313" key="10">
    <source>
        <dbReference type="Proteomes" id="UP000019063"/>
    </source>
</evidence>
<evidence type="ECO:0000256" key="5">
    <source>
        <dbReference type="ARBA" id="ARBA00022840"/>
    </source>
</evidence>
<evidence type="ECO:0000256" key="4">
    <source>
        <dbReference type="ARBA" id="ARBA00022777"/>
    </source>
</evidence>
<keyword evidence="5" id="KW-0067">ATP-binding</keyword>
<dbReference type="InterPro" id="IPR010737">
    <property type="entry name" value="4-carb_acid_sugar_kinase_N"/>
</dbReference>
<dbReference type="GO" id="GO:0005524">
    <property type="term" value="F:ATP binding"/>
    <property type="evidence" value="ECO:0007669"/>
    <property type="project" value="UniProtKB-KW"/>
</dbReference>
<dbReference type="RefSeq" id="WP_051487924.1">
    <property type="nucleotide sequence ID" value="NZ_AQQW01000017.1"/>
</dbReference>
<evidence type="ECO:0000259" key="8">
    <source>
        <dbReference type="Pfam" id="PF17042"/>
    </source>
</evidence>
<evidence type="ECO:0000256" key="1">
    <source>
        <dbReference type="ARBA" id="ARBA00005715"/>
    </source>
</evidence>
<comment type="similarity">
    <text evidence="1">Belongs to the four-carbon acid sugar kinase family.</text>
</comment>